<evidence type="ECO:0000256" key="2">
    <source>
        <dbReference type="ARBA" id="ARBA00022517"/>
    </source>
</evidence>
<keyword evidence="1 3" id="KW-0963">Cytoplasm</keyword>
<dbReference type="HAMAP" id="MF_01077">
    <property type="entry name" value="RimP"/>
    <property type="match status" value="1"/>
</dbReference>
<dbReference type="PANTHER" id="PTHR33867:SF1">
    <property type="entry name" value="RIBOSOME MATURATION FACTOR RIMP"/>
    <property type="match status" value="1"/>
</dbReference>
<dbReference type="InterPro" id="IPR028989">
    <property type="entry name" value="RimP_N"/>
</dbReference>
<organism evidence="7 8">
    <name type="scientific">Pseudochelatococcus lubricantis</name>
    <dbReference type="NCBI Taxonomy" id="1538102"/>
    <lineage>
        <taxon>Bacteria</taxon>
        <taxon>Pseudomonadati</taxon>
        <taxon>Pseudomonadota</taxon>
        <taxon>Alphaproteobacteria</taxon>
        <taxon>Hyphomicrobiales</taxon>
        <taxon>Chelatococcaceae</taxon>
        <taxon>Pseudochelatococcus</taxon>
    </lineage>
</organism>
<feature type="compositionally biased region" description="Acidic residues" evidence="4">
    <location>
        <begin position="194"/>
        <end position="210"/>
    </location>
</feature>
<keyword evidence="8" id="KW-1185">Reference proteome</keyword>
<reference evidence="7 8" key="1">
    <citation type="submission" date="2020-03" db="EMBL/GenBank/DDBJ databases">
        <title>Genomic Encyclopedia of Type Strains, Phase IV (KMG-IV): sequencing the most valuable type-strain genomes for metagenomic binning, comparative biology and taxonomic classification.</title>
        <authorList>
            <person name="Goeker M."/>
        </authorList>
    </citation>
    <scope>NUCLEOTIDE SEQUENCE [LARGE SCALE GENOMIC DNA]</scope>
    <source>
        <strain evidence="7 8">DSM 103870</strain>
    </source>
</reference>
<comment type="function">
    <text evidence="3">Required for maturation of 30S ribosomal subunits.</text>
</comment>
<keyword evidence="2 3" id="KW-0690">Ribosome biogenesis</keyword>
<comment type="subcellular location">
    <subcellularLocation>
        <location evidence="3">Cytoplasm</location>
    </subcellularLocation>
</comment>
<feature type="domain" description="Ribosome maturation factor RimP N-terminal" evidence="5">
    <location>
        <begin position="28"/>
        <end position="100"/>
    </location>
</feature>
<comment type="caution">
    <text evidence="7">The sequence shown here is derived from an EMBL/GenBank/DDBJ whole genome shotgun (WGS) entry which is preliminary data.</text>
</comment>
<evidence type="ECO:0000313" key="7">
    <source>
        <dbReference type="EMBL" id="NIJ58151.1"/>
    </source>
</evidence>
<dbReference type="PANTHER" id="PTHR33867">
    <property type="entry name" value="RIBOSOME MATURATION FACTOR RIMP"/>
    <property type="match status" value="1"/>
</dbReference>
<gene>
    <name evidence="3" type="primary">rimP</name>
    <name evidence="7" type="ORF">FHS82_001993</name>
</gene>
<feature type="region of interest" description="Disordered" evidence="4">
    <location>
        <begin position="185"/>
        <end position="245"/>
    </location>
</feature>
<dbReference type="SUPFAM" id="SSF74942">
    <property type="entry name" value="YhbC-like, C-terminal domain"/>
    <property type="match status" value="1"/>
</dbReference>
<dbReference type="Proteomes" id="UP001429580">
    <property type="component" value="Unassembled WGS sequence"/>
</dbReference>
<dbReference type="EMBL" id="JAASQI010000004">
    <property type="protein sequence ID" value="NIJ58151.1"/>
    <property type="molecule type" value="Genomic_DNA"/>
</dbReference>
<dbReference type="Pfam" id="PF17384">
    <property type="entry name" value="DUF150_C"/>
    <property type="match status" value="1"/>
</dbReference>
<evidence type="ECO:0000259" key="5">
    <source>
        <dbReference type="Pfam" id="PF02576"/>
    </source>
</evidence>
<protein>
    <recommendedName>
        <fullName evidence="3">Ribosome maturation factor RimP</fullName>
    </recommendedName>
</protein>
<dbReference type="InterPro" id="IPR036847">
    <property type="entry name" value="RimP_C_sf"/>
</dbReference>
<dbReference type="Gene3D" id="3.30.300.70">
    <property type="entry name" value="RimP-like superfamily, N-terminal"/>
    <property type="match status" value="1"/>
</dbReference>
<dbReference type="InterPro" id="IPR028998">
    <property type="entry name" value="RimP_C"/>
</dbReference>
<dbReference type="InterPro" id="IPR003728">
    <property type="entry name" value="Ribosome_maturation_RimP"/>
</dbReference>
<evidence type="ECO:0000256" key="4">
    <source>
        <dbReference type="SAM" id="MobiDB-lite"/>
    </source>
</evidence>
<evidence type="ECO:0000259" key="6">
    <source>
        <dbReference type="Pfam" id="PF17384"/>
    </source>
</evidence>
<dbReference type="CDD" id="cd01734">
    <property type="entry name" value="YlxS_C"/>
    <property type="match status" value="1"/>
</dbReference>
<name>A0ABX0UYW9_9HYPH</name>
<sequence>MEPTANNPPLQDPRLITETGVAARVAAIVEPVLADIGYRLVRVKVTAQNGCTVQIMAELPDGSMSVDDCETVSRALSPVLDLEDPIEGHYNLEISSPGIDRPLVRAGDFIRWTGHEARIDLALPLDGRKRFRGVLRGVRGDEALVELPDAAEGQEPVVALPLRSIGAARLVLTDALVREALRAARAADAQSPDVEADDDGTLPQEADNDNAPEAPGPSGGPSARKGKAAGKAGTHSKTPYGRSGG</sequence>
<comment type="similarity">
    <text evidence="3">Belongs to the RimP family.</text>
</comment>
<dbReference type="NCBIfam" id="NF000932">
    <property type="entry name" value="PRK00092.2-5"/>
    <property type="match status" value="1"/>
</dbReference>
<evidence type="ECO:0000256" key="3">
    <source>
        <dbReference type="HAMAP-Rule" id="MF_01077"/>
    </source>
</evidence>
<feature type="domain" description="Ribosome maturation factor RimP C-terminal" evidence="6">
    <location>
        <begin position="103"/>
        <end position="173"/>
    </location>
</feature>
<accession>A0ABX0UYW9</accession>
<dbReference type="SUPFAM" id="SSF75420">
    <property type="entry name" value="YhbC-like, N-terminal domain"/>
    <property type="match status" value="1"/>
</dbReference>
<proteinExistence type="inferred from homology"/>
<dbReference type="Pfam" id="PF02576">
    <property type="entry name" value="RimP_N"/>
    <property type="match status" value="1"/>
</dbReference>
<evidence type="ECO:0000313" key="8">
    <source>
        <dbReference type="Proteomes" id="UP001429580"/>
    </source>
</evidence>
<dbReference type="InterPro" id="IPR035956">
    <property type="entry name" value="RimP_N_sf"/>
</dbReference>
<dbReference type="RefSeq" id="WP_166951807.1">
    <property type="nucleotide sequence ID" value="NZ_JAASQI010000004.1"/>
</dbReference>
<evidence type="ECO:0000256" key="1">
    <source>
        <dbReference type="ARBA" id="ARBA00022490"/>
    </source>
</evidence>